<dbReference type="InterPro" id="IPR019885">
    <property type="entry name" value="Tscrpt_reg_HTH_AsnC-type_CS"/>
</dbReference>
<evidence type="ECO:0000313" key="5">
    <source>
        <dbReference type="EMBL" id="BBD72680.1"/>
    </source>
</evidence>
<dbReference type="PANTHER" id="PTHR30154:SF34">
    <property type="entry name" value="TRANSCRIPTIONAL REGULATOR AZLB"/>
    <property type="match status" value="1"/>
</dbReference>
<reference evidence="6" key="1">
    <citation type="journal article" date="2014" name="Int. J. Syst. Evol. Microbiol.">
        <title>Complete genome sequence of Corynebacterium casei LMG S-19264T (=DSM 44701T), isolated from a smear-ripened cheese.</title>
        <authorList>
            <consortium name="US DOE Joint Genome Institute (JGI-PGF)"/>
            <person name="Walter F."/>
            <person name="Albersmeier A."/>
            <person name="Kalinowski J."/>
            <person name="Ruckert C."/>
        </authorList>
    </citation>
    <scope>NUCLEOTIDE SEQUENCE</scope>
    <source>
        <strain evidence="6">JCM 31740</strain>
    </source>
</reference>
<organism evidence="5 7">
    <name type="scientific">Sulfodiicoccus acidiphilus</name>
    <dbReference type="NCBI Taxonomy" id="1670455"/>
    <lineage>
        <taxon>Archaea</taxon>
        <taxon>Thermoproteota</taxon>
        <taxon>Thermoprotei</taxon>
        <taxon>Sulfolobales</taxon>
        <taxon>Sulfolobaceae</taxon>
        <taxon>Sulfodiicoccus</taxon>
    </lineage>
</organism>
<dbReference type="GO" id="GO:0043565">
    <property type="term" value="F:sequence-specific DNA binding"/>
    <property type="evidence" value="ECO:0007669"/>
    <property type="project" value="InterPro"/>
</dbReference>
<dbReference type="OrthoDB" id="6995at2157"/>
<dbReference type="GeneID" id="38666581"/>
<keyword evidence="3" id="KW-0804">Transcription</keyword>
<evidence type="ECO:0000256" key="2">
    <source>
        <dbReference type="ARBA" id="ARBA00023125"/>
    </source>
</evidence>
<dbReference type="GO" id="GO:0043200">
    <property type="term" value="P:response to amino acid"/>
    <property type="evidence" value="ECO:0007669"/>
    <property type="project" value="TreeGrafter"/>
</dbReference>
<reference evidence="6" key="4">
    <citation type="submission" date="2020-09" db="EMBL/GenBank/DDBJ databases">
        <authorList>
            <person name="Sun Q."/>
            <person name="Ohkuma M."/>
        </authorList>
    </citation>
    <scope>NUCLEOTIDE SEQUENCE</scope>
    <source>
        <strain evidence="6">JCM 31740</strain>
    </source>
</reference>
<dbReference type="InterPro" id="IPR000485">
    <property type="entry name" value="AsnC-type_HTH_dom"/>
</dbReference>
<gene>
    <name evidence="6" type="ORF">GCM10007116_11370</name>
    <name evidence="5" type="ORF">HS1genome_1069</name>
</gene>
<dbReference type="SUPFAM" id="SSF46785">
    <property type="entry name" value="Winged helix' DNA-binding domain"/>
    <property type="match status" value="2"/>
</dbReference>
<sequence length="255" mass="29220">MDRLDSEILFTVMRDGRISAREIARLLGVSHSVINYRIRRLFRSGIFRGFALYVSPVLIGFKVAYVKSENPINASYSVNIKLSRSRLYEVYQPPWHEVRRSVFKKKQETLTDVDLRILRELALDPRASQAEIVERVGGNEKVVRKRMDRILSSGMVKVVPLLAVSELPWKLRASLWSPTTTQLKVLISFGRRIALIEGDVQAGEQDLGEVEEYEVSALGLEGGAAPIDRWPDGKYEESIEDKRDWMEFQRAVKKI</sequence>
<proteinExistence type="predicted"/>
<feature type="domain" description="HTH asnC-type" evidence="4">
    <location>
        <begin position="1"/>
        <end position="62"/>
    </location>
</feature>
<dbReference type="PROSITE" id="PS50956">
    <property type="entry name" value="HTH_ASNC_2"/>
    <property type="match status" value="1"/>
</dbReference>
<reference evidence="5" key="3">
    <citation type="journal article" date="2019" name="BMC Res. Notes">
        <title>Complete genome sequence of the Sulfodiicoccus acidiphilus strain HS-1T, the first crenarchaeon that lacks polB3, isolated from an acidic hot spring in Ohwaku-dani, Hakone, Japan.</title>
        <authorList>
            <person name="Sakai H.D."/>
            <person name="Kurosawa N."/>
        </authorList>
    </citation>
    <scope>NUCLEOTIDE SEQUENCE</scope>
    <source>
        <strain evidence="5">HS-1</strain>
    </source>
</reference>
<protein>
    <recommendedName>
        <fullName evidence="4">HTH asnC-type domain-containing protein</fullName>
    </recommendedName>
</protein>
<dbReference type="EMBL" id="AP018553">
    <property type="protein sequence ID" value="BBD72680.1"/>
    <property type="molecule type" value="Genomic_DNA"/>
</dbReference>
<dbReference type="SMART" id="SM00344">
    <property type="entry name" value="HTH_ASNC"/>
    <property type="match status" value="1"/>
</dbReference>
<dbReference type="RefSeq" id="WP_126449938.1">
    <property type="nucleotide sequence ID" value="NZ_AP018553.1"/>
</dbReference>
<dbReference type="InterPro" id="IPR036390">
    <property type="entry name" value="WH_DNA-bd_sf"/>
</dbReference>
<dbReference type="Pfam" id="PF13412">
    <property type="entry name" value="HTH_24"/>
    <property type="match status" value="2"/>
</dbReference>
<keyword evidence="2" id="KW-0238">DNA-binding</keyword>
<evidence type="ECO:0000256" key="1">
    <source>
        <dbReference type="ARBA" id="ARBA00023015"/>
    </source>
</evidence>
<dbReference type="EMBL" id="BMQS01000009">
    <property type="protein sequence ID" value="GGT95538.1"/>
    <property type="molecule type" value="Genomic_DNA"/>
</dbReference>
<evidence type="ECO:0000259" key="4">
    <source>
        <dbReference type="PROSITE" id="PS50956"/>
    </source>
</evidence>
<dbReference type="PANTHER" id="PTHR30154">
    <property type="entry name" value="LEUCINE-RESPONSIVE REGULATORY PROTEIN"/>
    <property type="match status" value="1"/>
</dbReference>
<keyword evidence="1" id="KW-0805">Transcription regulation</keyword>
<dbReference type="PRINTS" id="PR00033">
    <property type="entry name" value="HTHASNC"/>
</dbReference>
<dbReference type="InterPro" id="IPR019888">
    <property type="entry name" value="Tscrpt_reg_AsnC-like"/>
</dbReference>
<dbReference type="PROSITE" id="PS00519">
    <property type="entry name" value="HTH_ASNC_1"/>
    <property type="match status" value="1"/>
</dbReference>
<name>A0A348B3C8_9CREN</name>
<evidence type="ECO:0000256" key="3">
    <source>
        <dbReference type="ARBA" id="ARBA00023163"/>
    </source>
</evidence>
<dbReference type="Gene3D" id="1.10.10.10">
    <property type="entry name" value="Winged helix-like DNA-binding domain superfamily/Winged helix DNA-binding domain"/>
    <property type="match status" value="2"/>
</dbReference>
<dbReference type="AlphaFoldDB" id="A0A348B3C8"/>
<evidence type="ECO:0000313" key="7">
    <source>
        <dbReference type="Proteomes" id="UP000276741"/>
    </source>
</evidence>
<accession>A0A348B3C8</accession>
<dbReference type="Proteomes" id="UP000616143">
    <property type="component" value="Unassembled WGS sequence"/>
</dbReference>
<dbReference type="GO" id="GO:0005829">
    <property type="term" value="C:cytosol"/>
    <property type="evidence" value="ECO:0007669"/>
    <property type="project" value="TreeGrafter"/>
</dbReference>
<keyword evidence="7" id="KW-1185">Reference proteome</keyword>
<dbReference type="Proteomes" id="UP000276741">
    <property type="component" value="Chromosome"/>
</dbReference>
<dbReference type="KEGG" id="sacd:HS1genome_1069"/>
<evidence type="ECO:0000313" key="6">
    <source>
        <dbReference type="EMBL" id="GGT95538.1"/>
    </source>
</evidence>
<dbReference type="InterPro" id="IPR036388">
    <property type="entry name" value="WH-like_DNA-bd_sf"/>
</dbReference>
<reference evidence="7" key="2">
    <citation type="submission" date="2018-04" db="EMBL/GenBank/DDBJ databases">
        <title>Complete genome sequence of Sulfodiicoccus acidiphilus strain HS-1.</title>
        <authorList>
            <person name="Sakai H.D."/>
            <person name="Kurosawa N."/>
        </authorList>
    </citation>
    <scope>NUCLEOTIDE SEQUENCE [LARGE SCALE GENOMIC DNA]</scope>
    <source>
        <strain evidence="7">HS-1</strain>
    </source>
</reference>